<dbReference type="HAMAP" id="MF_00158">
    <property type="entry name" value="PanC"/>
    <property type="match status" value="1"/>
</dbReference>
<feature type="binding site" evidence="13">
    <location>
        <position position="63"/>
    </location>
    <ligand>
        <name>beta-alanine</name>
        <dbReference type="ChEBI" id="CHEBI:57966"/>
    </ligand>
</feature>
<evidence type="ECO:0000256" key="4">
    <source>
        <dbReference type="ARBA" id="ARBA00012219"/>
    </source>
</evidence>
<accession>A0A238WL49</accession>
<comment type="subcellular location">
    <subcellularLocation>
        <location evidence="1 13">Cytoplasm</location>
    </subcellularLocation>
</comment>
<dbReference type="FunFam" id="3.40.50.620:FF:000114">
    <property type="entry name" value="Pantothenate synthetase"/>
    <property type="match status" value="1"/>
</dbReference>
<keyword evidence="9 13" id="KW-0547">Nucleotide-binding</keyword>
<feature type="binding site" evidence="13">
    <location>
        <begin position="186"/>
        <end position="189"/>
    </location>
    <ligand>
        <name>ATP</name>
        <dbReference type="ChEBI" id="CHEBI:30616"/>
    </ligand>
</feature>
<comment type="subunit">
    <text evidence="13">Homodimer.</text>
</comment>
<dbReference type="GO" id="GO:0015940">
    <property type="term" value="P:pantothenate biosynthetic process"/>
    <property type="evidence" value="ECO:0007669"/>
    <property type="project" value="UniProtKB-UniRule"/>
</dbReference>
<proteinExistence type="inferred from homology"/>
<dbReference type="SUPFAM" id="SSF52374">
    <property type="entry name" value="Nucleotidylyl transferase"/>
    <property type="match status" value="1"/>
</dbReference>
<reference evidence="14 15" key="1">
    <citation type="submission" date="2017-06" db="EMBL/GenBank/DDBJ databases">
        <authorList>
            <person name="Kim H.J."/>
            <person name="Triplett B.A."/>
        </authorList>
    </citation>
    <scope>NUCLEOTIDE SEQUENCE [LARGE SCALE GENOMIC DNA]</scope>
    <source>
        <strain evidence="14 15">DSM 29052</strain>
    </source>
</reference>
<feature type="active site" description="Proton donor" evidence="13">
    <location>
        <position position="39"/>
    </location>
</feature>
<dbReference type="InterPro" id="IPR014729">
    <property type="entry name" value="Rossmann-like_a/b/a_fold"/>
</dbReference>
<keyword evidence="15" id="KW-1185">Reference proteome</keyword>
<keyword evidence="10 13" id="KW-0067">ATP-binding</keyword>
<feature type="binding site" evidence="13">
    <location>
        <begin position="149"/>
        <end position="152"/>
    </location>
    <ligand>
        <name>ATP</name>
        <dbReference type="ChEBI" id="CHEBI:30616"/>
    </ligand>
</feature>
<evidence type="ECO:0000313" key="14">
    <source>
        <dbReference type="EMBL" id="SNR47207.1"/>
    </source>
</evidence>
<protein>
    <recommendedName>
        <fullName evidence="5 13">Pantothenate synthetase</fullName>
        <shortName evidence="13">PS</shortName>
        <ecNumber evidence="4 13">6.3.2.1</ecNumber>
    </recommendedName>
    <alternativeName>
        <fullName evidence="13">Pantoate--beta-alanine ligase</fullName>
    </alternativeName>
    <alternativeName>
        <fullName evidence="13">Pantoate-activating enzyme</fullName>
    </alternativeName>
</protein>
<evidence type="ECO:0000256" key="6">
    <source>
        <dbReference type="ARBA" id="ARBA00022490"/>
    </source>
</evidence>
<evidence type="ECO:0000256" key="10">
    <source>
        <dbReference type="ARBA" id="ARBA00022840"/>
    </source>
</evidence>
<dbReference type="EMBL" id="FZNN01000006">
    <property type="protein sequence ID" value="SNR47207.1"/>
    <property type="molecule type" value="Genomic_DNA"/>
</dbReference>
<keyword evidence="8 13" id="KW-0566">Pantothenate biosynthesis</keyword>
<evidence type="ECO:0000256" key="3">
    <source>
        <dbReference type="ARBA" id="ARBA00009256"/>
    </source>
</evidence>
<dbReference type="RefSeq" id="WP_089270128.1">
    <property type="nucleotide sequence ID" value="NZ_FZNN01000006.1"/>
</dbReference>
<feature type="binding site" evidence="13">
    <location>
        <position position="178"/>
    </location>
    <ligand>
        <name>ATP</name>
        <dbReference type="ChEBI" id="CHEBI:30616"/>
    </ligand>
</feature>
<evidence type="ECO:0000256" key="12">
    <source>
        <dbReference type="ARBA" id="ARBA00055042"/>
    </source>
</evidence>
<sequence>MSAPIVRRLTELRAEVDAWKRAGQTVGVVPTMGALHDGHLSLVRAAKAGCDRVIVTIFVNPKQFNSPEDLANYPRTEVADARRLAPLGVDAVYVPDPDQIYPDGFCTTVSVAGLTDVLCGANRPGHFDGVATVVTKLFTQTRADRAYFGEKDYQQLQVVTRLSRDLDLGVEVVGCPTIREEDGLAMSSRNLLLSDRARVWAPELHRAMEEMASGLLAGGDHDALRAVAEARLTRAGFTGVDYLDLRACGDLALMTTVDRPARLLAAAWLAGVRLIDNIAVG</sequence>
<evidence type="ECO:0000256" key="8">
    <source>
        <dbReference type="ARBA" id="ARBA00022655"/>
    </source>
</evidence>
<organism evidence="14 15">
    <name type="scientific">Puniceibacterium sediminis</name>
    <dbReference type="NCBI Taxonomy" id="1608407"/>
    <lineage>
        <taxon>Bacteria</taxon>
        <taxon>Pseudomonadati</taxon>
        <taxon>Pseudomonadota</taxon>
        <taxon>Alphaproteobacteria</taxon>
        <taxon>Rhodobacterales</taxon>
        <taxon>Paracoccaceae</taxon>
        <taxon>Puniceibacterium</taxon>
    </lineage>
</organism>
<dbReference type="InterPro" id="IPR004821">
    <property type="entry name" value="Cyt_trans-like"/>
</dbReference>
<dbReference type="Pfam" id="PF02569">
    <property type="entry name" value="Pantoate_ligase"/>
    <property type="match status" value="1"/>
</dbReference>
<evidence type="ECO:0000256" key="9">
    <source>
        <dbReference type="ARBA" id="ARBA00022741"/>
    </source>
</evidence>
<dbReference type="NCBIfam" id="TIGR00018">
    <property type="entry name" value="panC"/>
    <property type="match status" value="1"/>
</dbReference>
<evidence type="ECO:0000256" key="5">
    <source>
        <dbReference type="ARBA" id="ARBA00014155"/>
    </source>
</evidence>
<dbReference type="AlphaFoldDB" id="A0A238WL49"/>
<dbReference type="UniPathway" id="UPA00028">
    <property type="reaction ID" value="UER00005"/>
</dbReference>
<keyword evidence="7 13" id="KW-0436">Ligase</keyword>
<dbReference type="Gene3D" id="3.40.50.620">
    <property type="entry name" value="HUPs"/>
    <property type="match status" value="1"/>
</dbReference>
<evidence type="ECO:0000256" key="13">
    <source>
        <dbReference type="HAMAP-Rule" id="MF_00158"/>
    </source>
</evidence>
<dbReference type="Gene3D" id="3.30.1300.10">
    <property type="entry name" value="Pantoate-beta-alanine ligase, C-terminal domain"/>
    <property type="match status" value="1"/>
</dbReference>
<feature type="binding site" evidence="13">
    <location>
        <position position="155"/>
    </location>
    <ligand>
        <name>(R)-pantoate</name>
        <dbReference type="ChEBI" id="CHEBI:15980"/>
    </ligand>
</feature>
<comment type="similarity">
    <text evidence="3 13">Belongs to the pantothenate synthetase family.</text>
</comment>
<dbReference type="EC" id="6.3.2.1" evidence="4 13"/>
<dbReference type="NCBIfam" id="TIGR00125">
    <property type="entry name" value="cyt_tran_rel"/>
    <property type="match status" value="1"/>
</dbReference>
<evidence type="ECO:0000256" key="1">
    <source>
        <dbReference type="ARBA" id="ARBA00004496"/>
    </source>
</evidence>
<evidence type="ECO:0000313" key="15">
    <source>
        <dbReference type="Proteomes" id="UP000198417"/>
    </source>
</evidence>
<comment type="pathway">
    <text evidence="2 13">Cofactor biosynthesis; (R)-pantothenate biosynthesis; (R)-pantothenate from (R)-pantoate and beta-alanine: step 1/1.</text>
</comment>
<dbReference type="PANTHER" id="PTHR21299">
    <property type="entry name" value="CYTIDYLATE KINASE/PANTOATE-BETA-ALANINE LIGASE"/>
    <property type="match status" value="1"/>
</dbReference>
<dbReference type="GO" id="GO:0004592">
    <property type="term" value="F:pantoate-beta-alanine ligase activity"/>
    <property type="evidence" value="ECO:0007669"/>
    <property type="project" value="UniProtKB-UniRule"/>
</dbReference>
<feature type="binding site" evidence="13">
    <location>
        <position position="63"/>
    </location>
    <ligand>
        <name>(R)-pantoate</name>
        <dbReference type="ChEBI" id="CHEBI:15980"/>
    </ligand>
</feature>
<comment type="catalytic activity">
    <reaction evidence="11 13">
        <text>(R)-pantoate + beta-alanine + ATP = (R)-pantothenate + AMP + diphosphate + H(+)</text>
        <dbReference type="Rhea" id="RHEA:10912"/>
        <dbReference type="ChEBI" id="CHEBI:15378"/>
        <dbReference type="ChEBI" id="CHEBI:15980"/>
        <dbReference type="ChEBI" id="CHEBI:29032"/>
        <dbReference type="ChEBI" id="CHEBI:30616"/>
        <dbReference type="ChEBI" id="CHEBI:33019"/>
        <dbReference type="ChEBI" id="CHEBI:57966"/>
        <dbReference type="ChEBI" id="CHEBI:456215"/>
        <dbReference type="EC" id="6.3.2.1"/>
    </reaction>
</comment>
<dbReference type="Proteomes" id="UP000198417">
    <property type="component" value="Unassembled WGS sequence"/>
</dbReference>
<dbReference type="InterPro" id="IPR042176">
    <property type="entry name" value="Pantoate_ligase_C"/>
</dbReference>
<evidence type="ECO:0000256" key="7">
    <source>
        <dbReference type="ARBA" id="ARBA00022598"/>
    </source>
</evidence>
<dbReference type="PANTHER" id="PTHR21299:SF1">
    <property type="entry name" value="PANTOATE--BETA-ALANINE LIGASE"/>
    <property type="match status" value="1"/>
</dbReference>
<comment type="miscellaneous">
    <text evidence="13">The reaction proceeds by a bi uni uni bi ping pong mechanism.</text>
</comment>
<comment type="function">
    <text evidence="12 13">Catalyzes the condensation of pantoate with beta-alanine in an ATP-dependent reaction via a pantoyl-adenylate intermediate.</text>
</comment>
<dbReference type="InterPro" id="IPR003721">
    <property type="entry name" value="Pantoate_ligase"/>
</dbReference>
<dbReference type="CDD" id="cd00560">
    <property type="entry name" value="PanC"/>
    <property type="match status" value="1"/>
</dbReference>
<feature type="binding site" evidence="13">
    <location>
        <begin position="32"/>
        <end position="39"/>
    </location>
    <ligand>
        <name>ATP</name>
        <dbReference type="ChEBI" id="CHEBI:30616"/>
    </ligand>
</feature>
<name>A0A238WL49_9RHOB</name>
<keyword evidence="6 13" id="KW-0963">Cytoplasm</keyword>
<evidence type="ECO:0000256" key="2">
    <source>
        <dbReference type="ARBA" id="ARBA00004990"/>
    </source>
</evidence>
<gene>
    <name evidence="13" type="primary">panC</name>
    <name evidence="14" type="ORF">SAMN06265370_106111</name>
</gene>
<evidence type="ECO:0000256" key="11">
    <source>
        <dbReference type="ARBA" id="ARBA00048258"/>
    </source>
</evidence>
<dbReference type="GO" id="GO:0005829">
    <property type="term" value="C:cytosol"/>
    <property type="evidence" value="ECO:0007669"/>
    <property type="project" value="TreeGrafter"/>
</dbReference>
<dbReference type="GO" id="GO:0005524">
    <property type="term" value="F:ATP binding"/>
    <property type="evidence" value="ECO:0007669"/>
    <property type="project" value="UniProtKB-KW"/>
</dbReference>
<dbReference type="OrthoDB" id="9773087at2"/>